<feature type="domain" description="CobQ/CobB/MinD/ParA nucleotide binding" evidence="1">
    <location>
        <begin position="41"/>
        <end position="217"/>
    </location>
</feature>
<protein>
    <submittedName>
        <fullName evidence="2">ParA family protein</fullName>
    </submittedName>
</protein>
<organism evidence="2 3">
    <name type="scientific">Teichococcus coralli</name>
    <dbReference type="NCBI Taxonomy" id="2545983"/>
    <lineage>
        <taxon>Bacteria</taxon>
        <taxon>Pseudomonadati</taxon>
        <taxon>Pseudomonadota</taxon>
        <taxon>Alphaproteobacteria</taxon>
        <taxon>Acetobacterales</taxon>
        <taxon>Roseomonadaceae</taxon>
        <taxon>Roseomonas</taxon>
    </lineage>
</organism>
<dbReference type="PANTHER" id="PTHR13696:SF96">
    <property type="entry name" value="COBQ_COBB_MIND_PARA NUCLEOTIDE BINDING DOMAIN-CONTAINING PROTEIN"/>
    <property type="match status" value="1"/>
</dbReference>
<accession>A0A845BJ81</accession>
<evidence type="ECO:0000259" key="1">
    <source>
        <dbReference type="Pfam" id="PF01656"/>
    </source>
</evidence>
<dbReference type="PANTHER" id="PTHR13696">
    <property type="entry name" value="P-LOOP CONTAINING NUCLEOSIDE TRIPHOSPHATE HYDROLASE"/>
    <property type="match status" value="1"/>
</dbReference>
<name>A0A845BJ81_9PROT</name>
<comment type="caution">
    <text evidence="2">The sequence shown here is derived from an EMBL/GenBank/DDBJ whole genome shotgun (WGS) entry which is preliminary data.</text>
</comment>
<dbReference type="Proteomes" id="UP000460715">
    <property type="component" value="Unassembled WGS sequence"/>
</dbReference>
<evidence type="ECO:0000313" key="2">
    <source>
        <dbReference type="EMBL" id="MXP66120.1"/>
    </source>
</evidence>
<proteinExistence type="predicted"/>
<dbReference type="PIRSF" id="PIRSF009320">
    <property type="entry name" value="Nuc_binding_HP_1000"/>
    <property type="match status" value="1"/>
</dbReference>
<dbReference type="InterPro" id="IPR002586">
    <property type="entry name" value="CobQ/CobB/MinD/ParA_Nub-bd_dom"/>
</dbReference>
<dbReference type="InterPro" id="IPR050678">
    <property type="entry name" value="DNA_Partitioning_ATPase"/>
</dbReference>
<dbReference type="AlphaFoldDB" id="A0A845BJ81"/>
<dbReference type="EMBL" id="SNVJ01000046">
    <property type="protein sequence ID" value="MXP66120.1"/>
    <property type="molecule type" value="Genomic_DNA"/>
</dbReference>
<dbReference type="Pfam" id="PF01656">
    <property type="entry name" value="CbiA"/>
    <property type="match status" value="1"/>
</dbReference>
<sequence>MIPCLHVEYSSTAMLRIRLTFLQNVGMSACRHVGMMEMHVVALMSQKGGAGKSTLAVHLATEATSRGTKTLLLDLDPQGNLTNWAQRRGDAAPDVDAIHASNLAQTLKDARAEGYDLVFVDTAPNADRTTMLVAQTADLVVSPCQPAQFDLDALNATVDLCLALKRPVMVVINAAPPRENSSVVADAVAVVKETGAEVSPAVISYRVAFRHCLANGSTAAEYEPGGKAAQEVARLYDDVSTRLHDDMSTRRGV</sequence>
<dbReference type="CDD" id="cd02042">
    <property type="entry name" value="ParAB_family"/>
    <property type="match status" value="1"/>
</dbReference>
<evidence type="ECO:0000313" key="3">
    <source>
        <dbReference type="Proteomes" id="UP000460715"/>
    </source>
</evidence>
<dbReference type="InterPro" id="IPR027417">
    <property type="entry name" value="P-loop_NTPase"/>
</dbReference>
<dbReference type="Gene3D" id="3.40.50.300">
    <property type="entry name" value="P-loop containing nucleotide triphosphate hydrolases"/>
    <property type="match status" value="1"/>
</dbReference>
<keyword evidence="3" id="KW-1185">Reference proteome</keyword>
<gene>
    <name evidence="2" type="ORF">E0493_22535</name>
</gene>
<dbReference type="SUPFAM" id="SSF52540">
    <property type="entry name" value="P-loop containing nucleoside triphosphate hydrolases"/>
    <property type="match status" value="1"/>
</dbReference>
<reference evidence="2 3" key="1">
    <citation type="submission" date="2019-03" db="EMBL/GenBank/DDBJ databases">
        <title>Roseomonas sp. a novel Roseomonas species isolated from Sea whip Gorgonian.</title>
        <authorList>
            <person name="Li F."/>
            <person name="Pan X."/>
            <person name="Huang S."/>
            <person name="Li Z."/>
            <person name="Meng B."/>
        </authorList>
    </citation>
    <scope>NUCLEOTIDE SEQUENCE [LARGE SCALE GENOMIC DNA]</scope>
    <source>
        <strain evidence="2 3">M0104</strain>
    </source>
</reference>